<dbReference type="CDD" id="cd21505">
    <property type="entry name" value="PPP2R3C"/>
    <property type="match status" value="1"/>
</dbReference>
<dbReference type="PANTHER" id="PTHR12085">
    <property type="entry name" value="SERINE/THREONINE-PROTEIN PHOSPHATASE 2A REGULATORY SUBUNIT B'' SUBUNIT GAMMA"/>
    <property type="match status" value="1"/>
</dbReference>
<dbReference type="SUPFAM" id="SSF47473">
    <property type="entry name" value="EF-hand"/>
    <property type="match status" value="2"/>
</dbReference>
<organism evidence="4 5">
    <name type="scientific">Romanomermis culicivorax</name>
    <name type="common">Nematode worm</name>
    <dbReference type="NCBI Taxonomy" id="13658"/>
    <lineage>
        <taxon>Eukaryota</taxon>
        <taxon>Metazoa</taxon>
        <taxon>Ecdysozoa</taxon>
        <taxon>Nematoda</taxon>
        <taxon>Enoplea</taxon>
        <taxon>Dorylaimia</taxon>
        <taxon>Mermithida</taxon>
        <taxon>Mermithoidea</taxon>
        <taxon>Mermithidae</taxon>
        <taxon>Romanomermis</taxon>
    </lineage>
</organism>
<comment type="subcellular location">
    <subcellularLocation>
        <location evidence="1">Cytoplasm</location>
    </subcellularLocation>
</comment>
<keyword evidence="4" id="KW-1185">Reference proteome</keyword>
<dbReference type="Gene3D" id="1.10.238.10">
    <property type="entry name" value="EF-hand"/>
    <property type="match status" value="1"/>
</dbReference>
<dbReference type="InterPro" id="IPR039865">
    <property type="entry name" value="PPP2R3C"/>
</dbReference>
<dbReference type="WBParaSite" id="nRc.2.0.1.t40230-RA">
    <property type="protein sequence ID" value="nRc.2.0.1.t40230-RA"/>
    <property type="gene ID" value="nRc.2.0.1.g40230"/>
</dbReference>
<dbReference type="GO" id="GO:0030865">
    <property type="term" value="P:cortical cytoskeleton organization"/>
    <property type="evidence" value="ECO:0007669"/>
    <property type="project" value="TreeGrafter"/>
</dbReference>
<dbReference type="GO" id="GO:0005737">
    <property type="term" value="C:cytoplasm"/>
    <property type="evidence" value="ECO:0007669"/>
    <property type="project" value="UniProtKB-SubCell"/>
</dbReference>
<accession>A0A915KQ75</accession>
<dbReference type="InterPro" id="IPR018247">
    <property type="entry name" value="EF_Hand_1_Ca_BS"/>
</dbReference>
<dbReference type="FunFam" id="1.10.238.10:FF:000091">
    <property type="entry name" value="Serine/threonine-protein phosphatase 2A regulatory subunit B'' subunit gamma"/>
    <property type="match status" value="1"/>
</dbReference>
<name>A0A915KQ75_ROMCU</name>
<keyword evidence="3" id="KW-0106">Calcium</keyword>
<evidence type="ECO:0000313" key="5">
    <source>
        <dbReference type="WBParaSite" id="nRc.2.0.1.t40230-RA"/>
    </source>
</evidence>
<dbReference type="GO" id="GO:0000226">
    <property type="term" value="P:microtubule cytoskeleton organization"/>
    <property type="evidence" value="ECO:0007669"/>
    <property type="project" value="TreeGrafter"/>
</dbReference>
<evidence type="ECO:0000256" key="1">
    <source>
        <dbReference type="ARBA" id="ARBA00004496"/>
    </source>
</evidence>
<dbReference type="GO" id="GO:0035303">
    <property type="term" value="P:regulation of dephosphorylation"/>
    <property type="evidence" value="ECO:0007669"/>
    <property type="project" value="InterPro"/>
</dbReference>
<evidence type="ECO:0000256" key="3">
    <source>
        <dbReference type="ARBA" id="ARBA00022837"/>
    </source>
</evidence>
<dbReference type="InterPro" id="IPR011992">
    <property type="entry name" value="EF-hand-dom_pair"/>
</dbReference>
<sequence length="382" mass="44711">MSSNLYLTVQNFVKRKSIELLDNSELKWIWQHLDLNYTPPLTDEDKMINYKSFKIVGATCTPKAREFFTASTFAKFQQRDSYGRISITLFFNYIMRKTWLRQSRIGLSLYDLTGQGFLTESDLELYITELFPSLPHLQKLEKSLHSFYVCTAVRRFMFFLDPKRLGKVKIIDILASGFLDDLLELSFLGQKADKLEQNWFSVANTLRVYGQYVNLDTDRNGMLSKNELKQYGSRTLTDVFIDRVFQECLTYEGEMDYKAFLDFVLAMENKNDPSSLQYFLRILDVRQLGYLDAFAINYFFRSIRKALEEQDQPPVSFEDIKDEIFDMVKPENQLRITLKDLTKSQQGGTIVGILIDINGFWTYENRECLATESQKDEEADLL</sequence>
<dbReference type="GO" id="GO:0005819">
    <property type="term" value="C:spindle"/>
    <property type="evidence" value="ECO:0007669"/>
    <property type="project" value="TreeGrafter"/>
</dbReference>
<dbReference type="OMA" id="HKFWAYE"/>
<evidence type="ECO:0000256" key="2">
    <source>
        <dbReference type="ARBA" id="ARBA00022490"/>
    </source>
</evidence>
<keyword evidence="2" id="KW-0963">Cytoplasm</keyword>
<dbReference type="Proteomes" id="UP000887565">
    <property type="component" value="Unplaced"/>
</dbReference>
<proteinExistence type="predicted"/>
<evidence type="ECO:0000313" key="4">
    <source>
        <dbReference type="Proteomes" id="UP000887565"/>
    </source>
</evidence>
<reference evidence="5" key="1">
    <citation type="submission" date="2022-11" db="UniProtKB">
        <authorList>
            <consortium name="WormBaseParasite"/>
        </authorList>
    </citation>
    <scope>IDENTIFICATION</scope>
</reference>
<dbReference type="PANTHER" id="PTHR12085:SF3">
    <property type="entry name" value="SERINE_THREONINE-PROTEIN PHOSPHATASE 2A REGULATORY SUBUNIT B'' SUBUNIT GAMMA"/>
    <property type="match status" value="1"/>
</dbReference>
<dbReference type="PROSITE" id="PS00018">
    <property type="entry name" value="EF_HAND_1"/>
    <property type="match status" value="1"/>
</dbReference>
<dbReference type="AlphaFoldDB" id="A0A915KQ75"/>
<protein>
    <submittedName>
        <fullName evidence="5">Serine/threonine-protein phosphatase 2A regulatory subunit B'' subunit gamma</fullName>
    </submittedName>
</protein>
<dbReference type="GO" id="GO:0005813">
    <property type="term" value="C:centrosome"/>
    <property type="evidence" value="ECO:0007669"/>
    <property type="project" value="TreeGrafter"/>
</dbReference>